<dbReference type="Proteomes" id="UP000799770">
    <property type="component" value="Unassembled WGS sequence"/>
</dbReference>
<protein>
    <submittedName>
        <fullName evidence="1">Uncharacterized protein</fullName>
    </submittedName>
</protein>
<accession>A0A6A5Z5M7</accession>
<proteinExistence type="predicted"/>
<name>A0A6A5Z5M7_9PLEO</name>
<dbReference type="EMBL" id="ML977325">
    <property type="protein sequence ID" value="KAF2114323.1"/>
    <property type="molecule type" value="Genomic_DNA"/>
</dbReference>
<sequence>MSAVSTETTKAKLDEARNYLDRIKKLQDNADFWMSTTLICCLARYYTVAGDFATAKSAVSKVIAASIAILSDGEEANDWFAYLQMGRILEALQGEDNIAEAWNGLQSLMTPEAASSRWFLCDECRESIPLCDGVYVSLDSFVLMYFHQGCYDSRSVEVRGRSSCGHKVATISIDATHTRAATPKEKQERETSLDS</sequence>
<dbReference type="AlphaFoldDB" id="A0A6A5Z5M7"/>
<reference evidence="1" key="1">
    <citation type="journal article" date="2020" name="Stud. Mycol.">
        <title>101 Dothideomycetes genomes: a test case for predicting lifestyles and emergence of pathogens.</title>
        <authorList>
            <person name="Haridas S."/>
            <person name="Albert R."/>
            <person name="Binder M."/>
            <person name="Bloem J."/>
            <person name="Labutti K."/>
            <person name="Salamov A."/>
            <person name="Andreopoulos B."/>
            <person name="Baker S."/>
            <person name="Barry K."/>
            <person name="Bills G."/>
            <person name="Bluhm B."/>
            <person name="Cannon C."/>
            <person name="Castanera R."/>
            <person name="Culley D."/>
            <person name="Daum C."/>
            <person name="Ezra D."/>
            <person name="Gonzalez J."/>
            <person name="Henrissat B."/>
            <person name="Kuo A."/>
            <person name="Liang C."/>
            <person name="Lipzen A."/>
            <person name="Lutzoni F."/>
            <person name="Magnuson J."/>
            <person name="Mondo S."/>
            <person name="Nolan M."/>
            <person name="Ohm R."/>
            <person name="Pangilinan J."/>
            <person name="Park H.-J."/>
            <person name="Ramirez L."/>
            <person name="Alfaro M."/>
            <person name="Sun H."/>
            <person name="Tritt A."/>
            <person name="Yoshinaga Y."/>
            <person name="Zwiers L.-H."/>
            <person name="Turgeon B."/>
            <person name="Goodwin S."/>
            <person name="Spatafora J."/>
            <person name="Crous P."/>
            <person name="Grigoriev I."/>
        </authorList>
    </citation>
    <scope>NUCLEOTIDE SEQUENCE</scope>
    <source>
        <strain evidence="1">CBS 627.86</strain>
    </source>
</reference>
<keyword evidence="2" id="KW-1185">Reference proteome</keyword>
<gene>
    <name evidence="1" type="ORF">BDV96DRAFT_647029</name>
</gene>
<evidence type="ECO:0000313" key="1">
    <source>
        <dbReference type="EMBL" id="KAF2114323.1"/>
    </source>
</evidence>
<dbReference type="OrthoDB" id="2913095at2759"/>
<organism evidence="1 2">
    <name type="scientific">Lophiotrema nucula</name>
    <dbReference type="NCBI Taxonomy" id="690887"/>
    <lineage>
        <taxon>Eukaryota</taxon>
        <taxon>Fungi</taxon>
        <taxon>Dikarya</taxon>
        <taxon>Ascomycota</taxon>
        <taxon>Pezizomycotina</taxon>
        <taxon>Dothideomycetes</taxon>
        <taxon>Pleosporomycetidae</taxon>
        <taxon>Pleosporales</taxon>
        <taxon>Lophiotremataceae</taxon>
        <taxon>Lophiotrema</taxon>
    </lineage>
</organism>
<evidence type="ECO:0000313" key="2">
    <source>
        <dbReference type="Proteomes" id="UP000799770"/>
    </source>
</evidence>